<dbReference type="PANTHER" id="PTHR21310">
    <property type="entry name" value="AMINOGLYCOSIDE PHOSPHOTRANSFERASE-RELATED-RELATED"/>
    <property type="match status" value="1"/>
</dbReference>
<evidence type="ECO:0000313" key="3">
    <source>
        <dbReference type="Proteomes" id="UP000606115"/>
    </source>
</evidence>
<proteinExistence type="predicted"/>
<dbReference type="Pfam" id="PF01636">
    <property type="entry name" value="APH"/>
    <property type="match status" value="1"/>
</dbReference>
<gene>
    <name evidence="2" type="ORF">GCM10007173_12570</name>
</gene>
<comment type="caution">
    <text evidence="2">The sequence shown here is derived from an EMBL/GenBank/DDBJ whole genome shotgun (WGS) entry which is preliminary data.</text>
</comment>
<name>A0ABQ2DEK0_9MICC</name>
<evidence type="ECO:0000259" key="1">
    <source>
        <dbReference type="Pfam" id="PF01636"/>
    </source>
</evidence>
<dbReference type="GeneID" id="303303637"/>
<dbReference type="EMBL" id="BMKX01000002">
    <property type="protein sequence ID" value="GGJ55303.1"/>
    <property type="molecule type" value="Genomic_DNA"/>
</dbReference>
<sequence>MTFQEMAVSAKPAAEVSIDRALVRELICAQASQWSGRTLTYLATGWDNEVYRLGDDLLVRLPRRALAEKIGHKERKWLPRLSSDSGLDVGAPVFIGEPSADYPFTFSICRYVPGISAATLGRRQRDAYAPAFTDYLSVVHGPAPEDAPRSEFRGCELQVVDQRTREQISQLPTTYRRGAQFIWEQSLEADAYGGPPRWLHGDPHPHNTIVTTGGGKAELSALVDFGDLCAGDPASDLGMLWMHFTEPVRDQELRRYAADRGTAMWLRARGWALRYAMLTAPLGTADPLGRIGLDTLNMLLKR</sequence>
<feature type="domain" description="Aminoglycoside phosphotransferase" evidence="1">
    <location>
        <begin position="39"/>
        <end position="271"/>
    </location>
</feature>
<dbReference type="Gene3D" id="3.90.1200.10">
    <property type="match status" value="1"/>
</dbReference>
<keyword evidence="3" id="KW-1185">Reference proteome</keyword>
<dbReference type="Gene3D" id="3.30.200.20">
    <property type="entry name" value="Phosphorylase Kinase, domain 1"/>
    <property type="match status" value="1"/>
</dbReference>
<dbReference type="InterPro" id="IPR002575">
    <property type="entry name" value="Aminoglycoside_PTrfase"/>
</dbReference>
<reference evidence="3" key="1">
    <citation type="journal article" date="2019" name="Int. J. Syst. Evol. Microbiol.">
        <title>The Global Catalogue of Microorganisms (GCM) 10K type strain sequencing project: providing services to taxonomists for standard genome sequencing and annotation.</title>
        <authorList>
            <consortium name="The Broad Institute Genomics Platform"/>
            <consortium name="The Broad Institute Genome Sequencing Center for Infectious Disease"/>
            <person name="Wu L."/>
            <person name="Ma J."/>
        </authorList>
    </citation>
    <scope>NUCLEOTIDE SEQUENCE [LARGE SCALE GENOMIC DNA]</scope>
    <source>
        <strain evidence="3">CGMCC 1.3685</strain>
    </source>
</reference>
<dbReference type="RefSeq" id="WP_096256696.1">
    <property type="nucleotide sequence ID" value="NZ_BMKX01000002.1"/>
</dbReference>
<dbReference type="InterPro" id="IPR011009">
    <property type="entry name" value="Kinase-like_dom_sf"/>
</dbReference>
<dbReference type="Proteomes" id="UP000606115">
    <property type="component" value="Unassembled WGS sequence"/>
</dbReference>
<dbReference type="PANTHER" id="PTHR21310:SF42">
    <property type="entry name" value="BIFUNCTIONAL AAC_APH"/>
    <property type="match status" value="1"/>
</dbReference>
<evidence type="ECO:0000313" key="2">
    <source>
        <dbReference type="EMBL" id="GGJ55303.1"/>
    </source>
</evidence>
<dbReference type="CDD" id="cd05155">
    <property type="entry name" value="APH_ChoK_like_1"/>
    <property type="match status" value="1"/>
</dbReference>
<dbReference type="SUPFAM" id="SSF56112">
    <property type="entry name" value="Protein kinase-like (PK-like)"/>
    <property type="match status" value="1"/>
</dbReference>
<accession>A0ABQ2DEK0</accession>
<organism evidence="2 3">
    <name type="scientific">Glutamicibacter ardleyensis</name>
    <dbReference type="NCBI Taxonomy" id="225894"/>
    <lineage>
        <taxon>Bacteria</taxon>
        <taxon>Bacillati</taxon>
        <taxon>Actinomycetota</taxon>
        <taxon>Actinomycetes</taxon>
        <taxon>Micrococcales</taxon>
        <taxon>Micrococcaceae</taxon>
        <taxon>Glutamicibacter</taxon>
    </lineage>
</organism>
<dbReference type="InterPro" id="IPR051678">
    <property type="entry name" value="AGP_Transferase"/>
</dbReference>
<protein>
    <submittedName>
        <fullName evidence="2">Aminoglycoside phosphotransferase</fullName>
    </submittedName>
</protein>